<dbReference type="SUPFAM" id="SSF140453">
    <property type="entry name" value="EsxAB dimer-like"/>
    <property type="match status" value="1"/>
</dbReference>
<dbReference type="AlphaFoldDB" id="A0A386ZGM4"/>
<gene>
    <name evidence="1" type="ORF">D7D52_23765</name>
</gene>
<dbReference type="Gene3D" id="1.10.287.1060">
    <property type="entry name" value="ESAT-6-like"/>
    <property type="match status" value="1"/>
</dbReference>
<reference evidence="1 2" key="1">
    <citation type="submission" date="2018-09" db="EMBL/GenBank/DDBJ databases">
        <title>Nocardia yunnanensis sp. nov., an actinomycete isolated from a soil sample.</title>
        <authorList>
            <person name="Zhang J."/>
        </authorList>
    </citation>
    <scope>NUCLEOTIDE SEQUENCE [LARGE SCALE GENOMIC DNA]</scope>
    <source>
        <strain evidence="1 2">CFHS0054</strain>
    </source>
</reference>
<keyword evidence="2" id="KW-1185">Reference proteome</keyword>
<evidence type="ECO:0000313" key="1">
    <source>
        <dbReference type="EMBL" id="AYF76343.1"/>
    </source>
</evidence>
<dbReference type="OrthoDB" id="4247883at2"/>
<protein>
    <submittedName>
        <fullName evidence="1">WXG100 family type VII secretion target</fullName>
    </submittedName>
</protein>
<sequence>MTKLWSDPERLHAVAPRFEQLGEEVNAALETLKSGIGAEGHCWGGDAPGKSFEAEYPQTDADGGVGQALSRLNQLMTLLKGTGDRVSTVATGLRTQDKANADPLIAKQNEV</sequence>
<dbReference type="EMBL" id="CP032568">
    <property type="protein sequence ID" value="AYF76343.1"/>
    <property type="molecule type" value="Genomic_DNA"/>
</dbReference>
<dbReference type="RefSeq" id="WP_120739769.1">
    <property type="nucleotide sequence ID" value="NZ_CP032568.1"/>
</dbReference>
<dbReference type="InterPro" id="IPR036689">
    <property type="entry name" value="ESAT-6-like_sf"/>
</dbReference>
<evidence type="ECO:0000313" key="2">
    <source>
        <dbReference type="Proteomes" id="UP000267164"/>
    </source>
</evidence>
<name>A0A386ZGM4_9NOCA</name>
<accession>A0A386ZGM4</accession>
<organism evidence="1 2">
    <name type="scientific">Nocardia yunnanensis</name>
    <dbReference type="NCBI Taxonomy" id="2382165"/>
    <lineage>
        <taxon>Bacteria</taxon>
        <taxon>Bacillati</taxon>
        <taxon>Actinomycetota</taxon>
        <taxon>Actinomycetes</taxon>
        <taxon>Mycobacteriales</taxon>
        <taxon>Nocardiaceae</taxon>
        <taxon>Nocardia</taxon>
    </lineage>
</organism>
<proteinExistence type="predicted"/>
<dbReference type="KEGG" id="nyu:D7D52_23765"/>
<dbReference type="Proteomes" id="UP000267164">
    <property type="component" value="Chromosome"/>
</dbReference>